<evidence type="ECO:0000256" key="1">
    <source>
        <dbReference type="ARBA" id="ARBA00007749"/>
    </source>
</evidence>
<dbReference type="Gene3D" id="3.60.15.10">
    <property type="entry name" value="Ribonuclease Z/Hydroxyacylglutathione hydrolase-like"/>
    <property type="match status" value="1"/>
</dbReference>
<accession>A0AAE0NGJ2</accession>
<proteinExistence type="inferred from homology"/>
<evidence type="ECO:0000259" key="5">
    <source>
        <dbReference type="SMART" id="SM00849"/>
    </source>
</evidence>
<dbReference type="AlphaFoldDB" id="A0AAE0NGJ2"/>
<sequence length="358" mass="39039">MDDQHTTHLARPDLQIPPSRSIVNICLVLGPSDPGLQWLPAPIFSFLIRHQDAGRTLVFDLGIRKDWQNLSPNMMSLFKTLGWTLQVEKGVHEILDEGGIDTSKIEATILSHHHFDHTGDPSTFDPSTNLIVGPGFKECMLPGYPANTASPILESDYTGRNLVELDFTALFFLLDSPGHTVGHICGLARGTSAPSGSSFVLMSGDAFHHAAGIRLSPYLSLPKEISPDPFSSLSPQRGSGDGCSCPGSVFESLLPNGLTQPFYEPARLAVHSFHHDVDELVRTVGKLQEMDAHDSTFVAAAHDESLLDVVSFFPASTANDFAEKGWVPKCRWMFLLDFAEAVDRGGEAAKKRQGWAPL</sequence>
<organism evidence="6 7">
    <name type="scientific">Podospora didyma</name>
    <dbReference type="NCBI Taxonomy" id="330526"/>
    <lineage>
        <taxon>Eukaryota</taxon>
        <taxon>Fungi</taxon>
        <taxon>Dikarya</taxon>
        <taxon>Ascomycota</taxon>
        <taxon>Pezizomycotina</taxon>
        <taxon>Sordariomycetes</taxon>
        <taxon>Sordariomycetidae</taxon>
        <taxon>Sordariales</taxon>
        <taxon>Podosporaceae</taxon>
        <taxon>Podospora</taxon>
    </lineage>
</organism>
<evidence type="ECO:0000256" key="2">
    <source>
        <dbReference type="ARBA" id="ARBA00022723"/>
    </source>
</evidence>
<keyword evidence="2" id="KW-0479">Metal-binding</keyword>
<gene>
    <name evidence="6" type="ORF">B0H63DRAFT_494993</name>
</gene>
<evidence type="ECO:0000313" key="6">
    <source>
        <dbReference type="EMBL" id="KAK3381102.1"/>
    </source>
</evidence>
<dbReference type="InterPro" id="IPR036866">
    <property type="entry name" value="RibonucZ/Hydroxyglut_hydro"/>
</dbReference>
<reference evidence="6" key="1">
    <citation type="journal article" date="2023" name="Mol. Phylogenet. Evol.">
        <title>Genome-scale phylogeny and comparative genomics of the fungal order Sordariales.</title>
        <authorList>
            <person name="Hensen N."/>
            <person name="Bonometti L."/>
            <person name="Westerberg I."/>
            <person name="Brannstrom I.O."/>
            <person name="Guillou S."/>
            <person name="Cros-Aarteil S."/>
            <person name="Calhoun S."/>
            <person name="Haridas S."/>
            <person name="Kuo A."/>
            <person name="Mondo S."/>
            <person name="Pangilinan J."/>
            <person name="Riley R."/>
            <person name="LaButti K."/>
            <person name="Andreopoulos B."/>
            <person name="Lipzen A."/>
            <person name="Chen C."/>
            <person name="Yan M."/>
            <person name="Daum C."/>
            <person name="Ng V."/>
            <person name="Clum A."/>
            <person name="Steindorff A."/>
            <person name="Ohm R.A."/>
            <person name="Martin F."/>
            <person name="Silar P."/>
            <person name="Natvig D.O."/>
            <person name="Lalanne C."/>
            <person name="Gautier V."/>
            <person name="Ament-Velasquez S.L."/>
            <person name="Kruys A."/>
            <person name="Hutchinson M.I."/>
            <person name="Powell A.J."/>
            <person name="Barry K."/>
            <person name="Miller A.N."/>
            <person name="Grigoriev I.V."/>
            <person name="Debuchy R."/>
            <person name="Gladieux P."/>
            <person name="Hiltunen Thoren M."/>
            <person name="Johannesson H."/>
        </authorList>
    </citation>
    <scope>NUCLEOTIDE SEQUENCE</scope>
    <source>
        <strain evidence="6">CBS 232.78</strain>
    </source>
</reference>
<dbReference type="PANTHER" id="PTHR42978">
    <property type="entry name" value="QUORUM-QUENCHING LACTONASE YTNP-RELATED-RELATED"/>
    <property type="match status" value="1"/>
</dbReference>
<keyword evidence="4" id="KW-0862">Zinc</keyword>
<dbReference type="SUPFAM" id="SSF56281">
    <property type="entry name" value="Metallo-hydrolase/oxidoreductase"/>
    <property type="match status" value="1"/>
</dbReference>
<name>A0AAE0NGJ2_9PEZI</name>
<evidence type="ECO:0000256" key="4">
    <source>
        <dbReference type="ARBA" id="ARBA00022833"/>
    </source>
</evidence>
<comment type="caution">
    <text evidence="6">The sequence shown here is derived from an EMBL/GenBank/DDBJ whole genome shotgun (WGS) entry which is preliminary data.</text>
</comment>
<comment type="similarity">
    <text evidence="1">Belongs to the metallo-beta-lactamase superfamily.</text>
</comment>
<dbReference type="CDD" id="cd07730">
    <property type="entry name" value="metallo-hydrolase-like_MBL-fold"/>
    <property type="match status" value="1"/>
</dbReference>
<keyword evidence="3" id="KW-0378">Hydrolase</keyword>
<dbReference type="PANTHER" id="PTHR42978:SF5">
    <property type="entry name" value="METALLO-BETA-LACTAMASE DOMAIN-CONTAINING PROTEIN"/>
    <property type="match status" value="1"/>
</dbReference>
<dbReference type="GO" id="GO:0046872">
    <property type="term" value="F:metal ion binding"/>
    <property type="evidence" value="ECO:0007669"/>
    <property type="project" value="UniProtKB-KW"/>
</dbReference>
<dbReference type="GO" id="GO:0016787">
    <property type="term" value="F:hydrolase activity"/>
    <property type="evidence" value="ECO:0007669"/>
    <property type="project" value="UniProtKB-KW"/>
</dbReference>
<dbReference type="Proteomes" id="UP001285441">
    <property type="component" value="Unassembled WGS sequence"/>
</dbReference>
<dbReference type="InterPro" id="IPR001279">
    <property type="entry name" value="Metallo-B-lactamas"/>
</dbReference>
<dbReference type="SMART" id="SM00849">
    <property type="entry name" value="Lactamase_B"/>
    <property type="match status" value="1"/>
</dbReference>
<dbReference type="EMBL" id="JAULSW010000005">
    <property type="protein sequence ID" value="KAK3381102.1"/>
    <property type="molecule type" value="Genomic_DNA"/>
</dbReference>
<evidence type="ECO:0000256" key="3">
    <source>
        <dbReference type="ARBA" id="ARBA00022801"/>
    </source>
</evidence>
<feature type="domain" description="Metallo-beta-lactamase" evidence="5">
    <location>
        <begin position="42"/>
        <end position="253"/>
    </location>
</feature>
<protein>
    <recommendedName>
        <fullName evidence="5">Metallo-beta-lactamase domain-containing protein</fullName>
    </recommendedName>
</protein>
<dbReference type="Pfam" id="PF00753">
    <property type="entry name" value="Lactamase_B"/>
    <property type="match status" value="1"/>
</dbReference>
<evidence type="ECO:0000313" key="7">
    <source>
        <dbReference type="Proteomes" id="UP001285441"/>
    </source>
</evidence>
<dbReference type="InterPro" id="IPR051013">
    <property type="entry name" value="MBL_superfamily_lactonases"/>
</dbReference>
<reference evidence="6" key="2">
    <citation type="submission" date="2023-06" db="EMBL/GenBank/DDBJ databases">
        <authorList>
            <consortium name="Lawrence Berkeley National Laboratory"/>
            <person name="Haridas S."/>
            <person name="Hensen N."/>
            <person name="Bonometti L."/>
            <person name="Westerberg I."/>
            <person name="Brannstrom I.O."/>
            <person name="Guillou S."/>
            <person name="Cros-Aarteil S."/>
            <person name="Calhoun S."/>
            <person name="Kuo A."/>
            <person name="Mondo S."/>
            <person name="Pangilinan J."/>
            <person name="Riley R."/>
            <person name="LaButti K."/>
            <person name="Andreopoulos B."/>
            <person name="Lipzen A."/>
            <person name="Chen C."/>
            <person name="Yanf M."/>
            <person name="Daum C."/>
            <person name="Ng V."/>
            <person name="Clum A."/>
            <person name="Steindorff A."/>
            <person name="Ohm R."/>
            <person name="Martin F."/>
            <person name="Silar P."/>
            <person name="Natvig D."/>
            <person name="Lalanne C."/>
            <person name="Gautier V."/>
            <person name="Ament-velasquez S.L."/>
            <person name="Kruys A."/>
            <person name="Hutchinson M.I."/>
            <person name="Powell A.J."/>
            <person name="Barry K."/>
            <person name="Miller A.N."/>
            <person name="Grigoriev I.V."/>
            <person name="Debuchy R."/>
            <person name="Gladieux P."/>
            <person name="Thoren M.H."/>
            <person name="Johannesson H."/>
        </authorList>
    </citation>
    <scope>NUCLEOTIDE SEQUENCE</scope>
    <source>
        <strain evidence="6">CBS 232.78</strain>
    </source>
</reference>
<keyword evidence="7" id="KW-1185">Reference proteome</keyword>